<accession>W9NAQ4</accession>
<dbReference type="HOGENOM" id="CLU_2512700_0_0_1"/>
<feature type="region of interest" description="Disordered" evidence="1">
    <location>
        <begin position="1"/>
        <end position="21"/>
    </location>
</feature>
<dbReference type="Proteomes" id="UP000030751">
    <property type="component" value="Unassembled WGS sequence"/>
</dbReference>
<proteinExistence type="predicted"/>
<dbReference type="AlphaFoldDB" id="W9NAQ4"/>
<organism evidence="2">
    <name type="scientific">Fusarium oxysporum f. sp. pisi HDV247</name>
    <dbReference type="NCBI Taxonomy" id="1080344"/>
    <lineage>
        <taxon>Eukaryota</taxon>
        <taxon>Fungi</taxon>
        <taxon>Dikarya</taxon>
        <taxon>Ascomycota</taxon>
        <taxon>Pezizomycotina</taxon>
        <taxon>Sordariomycetes</taxon>
        <taxon>Hypocreomycetidae</taxon>
        <taxon>Hypocreales</taxon>
        <taxon>Nectriaceae</taxon>
        <taxon>Fusarium</taxon>
        <taxon>Fusarium oxysporum species complex</taxon>
    </lineage>
</organism>
<reference evidence="2" key="1">
    <citation type="submission" date="2011-10" db="EMBL/GenBank/DDBJ databases">
        <title>The Genome Sequence of Fusarium oxysporum HDV247.</title>
        <authorList>
            <consortium name="The Broad Institute Genome Sequencing Platform"/>
            <person name="Ma L.-J."/>
            <person name="Gale L.R."/>
            <person name="Schwartz D.C."/>
            <person name="Zhou S."/>
            <person name="Corby-Kistler H."/>
            <person name="Young S.K."/>
            <person name="Zeng Q."/>
            <person name="Gargeya S."/>
            <person name="Fitzgerald M."/>
            <person name="Haas B."/>
            <person name="Abouelleil A."/>
            <person name="Alvarado L."/>
            <person name="Arachchi H.M."/>
            <person name="Berlin A."/>
            <person name="Brown A."/>
            <person name="Chapman S.B."/>
            <person name="Chen Z."/>
            <person name="Dunbar C."/>
            <person name="Freedman E."/>
            <person name="Gearin G."/>
            <person name="Goldberg J."/>
            <person name="Griggs A."/>
            <person name="Gujja S."/>
            <person name="Heiman D."/>
            <person name="Howarth C."/>
            <person name="Larson L."/>
            <person name="Lui A."/>
            <person name="MacDonald P.J.P."/>
            <person name="Montmayeur A."/>
            <person name="Murphy C."/>
            <person name="Neiman D."/>
            <person name="Pearson M."/>
            <person name="Priest M."/>
            <person name="Roberts A."/>
            <person name="Saif S."/>
            <person name="Shea T."/>
            <person name="Shenoy N."/>
            <person name="Sisk P."/>
            <person name="Stolte C."/>
            <person name="Sykes S."/>
            <person name="Wortman J."/>
            <person name="Nusbaum C."/>
            <person name="Birren B."/>
        </authorList>
    </citation>
    <scope>NUCLEOTIDE SEQUENCE [LARGE SCALE GENOMIC DNA]</scope>
    <source>
        <strain evidence="2">HDV247</strain>
    </source>
</reference>
<reference evidence="2" key="2">
    <citation type="submission" date="2012-05" db="EMBL/GenBank/DDBJ databases">
        <title>Annotation of the Genome Sequence of Fusarium oxysporum HDV247.</title>
        <authorList>
            <consortium name="The Broad Institute Genomics Platform"/>
            <person name="Ma L.-J."/>
            <person name="Corby-Kistler H."/>
            <person name="Broz K."/>
            <person name="Gale L.R."/>
            <person name="Jonkers W."/>
            <person name="O'Donnell K."/>
            <person name="Ploetz R."/>
            <person name="Steinberg C."/>
            <person name="Schwartz D.C."/>
            <person name="VanEtten H."/>
            <person name="Zhou S."/>
            <person name="Young S.K."/>
            <person name="Zeng Q."/>
            <person name="Gargeya S."/>
            <person name="Fitzgerald M."/>
            <person name="Abouelleil A."/>
            <person name="Alvarado L."/>
            <person name="Chapman S.B."/>
            <person name="Gainer-Dewar J."/>
            <person name="Goldberg J."/>
            <person name="Griggs A."/>
            <person name="Gujja S."/>
            <person name="Hansen M."/>
            <person name="Howarth C."/>
            <person name="Imamovic A."/>
            <person name="Ireland A."/>
            <person name="Larimer J."/>
            <person name="McCowan C."/>
            <person name="Murphy C."/>
            <person name="Pearson M."/>
            <person name="Poon T.W."/>
            <person name="Priest M."/>
            <person name="Roberts A."/>
            <person name="Saif S."/>
            <person name="Shea T."/>
            <person name="Sykes S."/>
            <person name="Wortman J."/>
            <person name="Nusbaum C."/>
            <person name="Birren B."/>
        </authorList>
    </citation>
    <scope>NUCLEOTIDE SEQUENCE</scope>
    <source>
        <strain evidence="2">HDV247</strain>
    </source>
</reference>
<evidence type="ECO:0000256" key="1">
    <source>
        <dbReference type="SAM" id="MobiDB-lite"/>
    </source>
</evidence>
<protein>
    <submittedName>
        <fullName evidence="2">Uncharacterized protein</fullName>
    </submittedName>
</protein>
<feature type="compositionally biased region" description="Basic residues" evidence="1">
    <location>
        <begin position="1"/>
        <end position="12"/>
    </location>
</feature>
<sequence length="85" mass="9314">MHSHPSLRKPKSRSMVMATSAHSTSRMVTLTSSSAMCAPLNSSLSVKLDVPSLADIATSTQMIHAFRMFSRVPRQTPMLYSMITS</sequence>
<name>W9NAQ4_FUSOX</name>
<evidence type="ECO:0000313" key="2">
    <source>
        <dbReference type="EMBL" id="EXA29739.1"/>
    </source>
</evidence>
<gene>
    <name evidence="2" type="ORF">FOVG_18787</name>
</gene>
<dbReference type="EMBL" id="JH651086">
    <property type="protein sequence ID" value="EXA29739.1"/>
    <property type="molecule type" value="Genomic_DNA"/>
</dbReference>